<dbReference type="SUPFAM" id="SSF51206">
    <property type="entry name" value="cAMP-binding domain-like"/>
    <property type="match status" value="1"/>
</dbReference>
<dbReference type="Pfam" id="PF00027">
    <property type="entry name" value="cNMP_binding"/>
    <property type="match status" value="1"/>
</dbReference>
<dbReference type="Gene3D" id="1.10.10.10">
    <property type="entry name" value="Winged helix-like DNA-binding domain superfamily/Winged helix DNA-binding domain"/>
    <property type="match status" value="1"/>
</dbReference>
<dbReference type="InterPro" id="IPR036388">
    <property type="entry name" value="WH-like_DNA-bd_sf"/>
</dbReference>
<comment type="caution">
    <text evidence="6">The sequence shown here is derived from an EMBL/GenBank/DDBJ whole genome shotgun (WGS) entry which is preliminary data.</text>
</comment>
<dbReference type="InterPro" id="IPR018335">
    <property type="entry name" value="Tscrpt_reg_HTH_Crp-type_CS"/>
</dbReference>
<dbReference type="PROSITE" id="PS50042">
    <property type="entry name" value="CNMP_BINDING_3"/>
    <property type="match status" value="1"/>
</dbReference>
<dbReference type="FunFam" id="1.10.10.10:FF:000028">
    <property type="entry name" value="Fumarate/nitrate reduction transcriptional regulator Fnr"/>
    <property type="match status" value="1"/>
</dbReference>
<dbReference type="GO" id="GO:0003700">
    <property type="term" value="F:DNA-binding transcription factor activity"/>
    <property type="evidence" value="ECO:0007669"/>
    <property type="project" value="InterPro"/>
</dbReference>
<dbReference type="PANTHER" id="PTHR24567:SF75">
    <property type="entry name" value="FUMARATE AND NITRATE REDUCTION REGULATORY PROTEIN"/>
    <property type="match status" value="1"/>
</dbReference>
<reference evidence="6 7" key="1">
    <citation type="submission" date="2014-12" db="EMBL/GenBank/DDBJ databases">
        <title>Genome sequencing of Brevundimonas nasdae TPW30.</title>
        <authorList>
            <person name="Tan P.W."/>
            <person name="Chan K.-G."/>
        </authorList>
    </citation>
    <scope>NUCLEOTIDE SEQUENCE [LARGE SCALE GENOMIC DNA]</scope>
    <source>
        <strain evidence="6 7">TPW30</strain>
    </source>
</reference>
<dbReference type="PRINTS" id="PR00034">
    <property type="entry name" value="HTHCRP"/>
</dbReference>
<evidence type="ECO:0000259" key="5">
    <source>
        <dbReference type="PROSITE" id="PS51063"/>
    </source>
</evidence>
<evidence type="ECO:0000256" key="3">
    <source>
        <dbReference type="ARBA" id="ARBA00023163"/>
    </source>
</evidence>
<keyword evidence="3" id="KW-0804">Transcription</keyword>
<dbReference type="SMART" id="SM00419">
    <property type="entry name" value="HTH_CRP"/>
    <property type="match status" value="1"/>
</dbReference>
<dbReference type="CDD" id="cd00092">
    <property type="entry name" value="HTH_CRP"/>
    <property type="match status" value="1"/>
</dbReference>
<dbReference type="InterPro" id="IPR000595">
    <property type="entry name" value="cNMP-bd_dom"/>
</dbReference>
<dbReference type="PROSITE" id="PS51063">
    <property type="entry name" value="HTH_CRP_2"/>
    <property type="match status" value="1"/>
</dbReference>
<evidence type="ECO:0000313" key="7">
    <source>
        <dbReference type="Proteomes" id="UP000031166"/>
    </source>
</evidence>
<dbReference type="AlphaFoldDB" id="A0A0B4DYF3"/>
<gene>
    <name evidence="6" type="ORF">RM53_06025</name>
</gene>
<dbReference type="Gene3D" id="2.60.120.10">
    <property type="entry name" value="Jelly Rolls"/>
    <property type="match status" value="1"/>
</dbReference>
<dbReference type="STRING" id="172043.RM53_06025"/>
<dbReference type="Proteomes" id="UP000031166">
    <property type="component" value="Unassembled WGS sequence"/>
</dbReference>
<sequence>MLKVRALPTACADRPTRSVCSGCGARAFSVCDALSEVDLGRLDSIAERVTLAGGDVLANEAESVVNVFNITSGAVRIYKLLPDGRRQITGFLFAGDFIGLTAGATYAFSAEAIEDTTVCRFRASEYRALARERPSLEAALLSRAMHELTAAQDQMLLLGRKTARERVASFLVTMLSRDPLRPAGDNAVRLPMTRSEIADYLGLTIETVSRELTKLKTSGVIRAVSLHDLRIERPDRLKDMANGAS</sequence>
<feature type="domain" description="HTH crp-type" evidence="5">
    <location>
        <begin position="161"/>
        <end position="235"/>
    </location>
</feature>
<organism evidence="6 7">
    <name type="scientific">Brevundimonas nasdae</name>
    <dbReference type="NCBI Taxonomy" id="172043"/>
    <lineage>
        <taxon>Bacteria</taxon>
        <taxon>Pseudomonadati</taxon>
        <taxon>Pseudomonadota</taxon>
        <taxon>Alphaproteobacteria</taxon>
        <taxon>Caulobacterales</taxon>
        <taxon>Caulobacteraceae</taxon>
        <taxon>Brevundimonas</taxon>
    </lineage>
</organism>
<evidence type="ECO:0000259" key="4">
    <source>
        <dbReference type="PROSITE" id="PS50042"/>
    </source>
</evidence>
<dbReference type="Pfam" id="PF13545">
    <property type="entry name" value="HTH_Crp_2"/>
    <property type="match status" value="1"/>
</dbReference>
<dbReference type="GO" id="GO:0005829">
    <property type="term" value="C:cytosol"/>
    <property type="evidence" value="ECO:0007669"/>
    <property type="project" value="TreeGrafter"/>
</dbReference>
<dbReference type="InterPro" id="IPR012318">
    <property type="entry name" value="HTH_CRP"/>
</dbReference>
<proteinExistence type="predicted"/>
<keyword evidence="1" id="KW-0805">Transcription regulation</keyword>
<accession>A0A0B4DYF3</accession>
<dbReference type="InterPro" id="IPR014710">
    <property type="entry name" value="RmlC-like_jellyroll"/>
</dbReference>
<dbReference type="CDD" id="cd00038">
    <property type="entry name" value="CAP_ED"/>
    <property type="match status" value="1"/>
</dbReference>
<dbReference type="PROSITE" id="PS00042">
    <property type="entry name" value="HTH_CRP_1"/>
    <property type="match status" value="1"/>
</dbReference>
<dbReference type="SUPFAM" id="SSF46785">
    <property type="entry name" value="Winged helix' DNA-binding domain"/>
    <property type="match status" value="1"/>
</dbReference>
<dbReference type="GO" id="GO:0003677">
    <property type="term" value="F:DNA binding"/>
    <property type="evidence" value="ECO:0007669"/>
    <property type="project" value="UniProtKB-KW"/>
</dbReference>
<feature type="domain" description="Cyclic nucleotide-binding" evidence="4">
    <location>
        <begin position="30"/>
        <end position="102"/>
    </location>
</feature>
<protein>
    <submittedName>
        <fullName evidence="6">Cyclic nucleotide-binding protein</fullName>
    </submittedName>
</protein>
<dbReference type="InterPro" id="IPR018490">
    <property type="entry name" value="cNMP-bd_dom_sf"/>
</dbReference>
<keyword evidence="2" id="KW-0238">DNA-binding</keyword>
<dbReference type="InterPro" id="IPR036390">
    <property type="entry name" value="WH_DNA-bd_sf"/>
</dbReference>
<dbReference type="SMART" id="SM00100">
    <property type="entry name" value="cNMP"/>
    <property type="match status" value="1"/>
</dbReference>
<evidence type="ECO:0000313" key="6">
    <source>
        <dbReference type="EMBL" id="KIC59278.1"/>
    </source>
</evidence>
<evidence type="ECO:0000256" key="2">
    <source>
        <dbReference type="ARBA" id="ARBA00023125"/>
    </source>
</evidence>
<dbReference type="PANTHER" id="PTHR24567">
    <property type="entry name" value="CRP FAMILY TRANSCRIPTIONAL REGULATORY PROTEIN"/>
    <property type="match status" value="1"/>
</dbReference>
<name>A0A0B4DYF3_9CAUL</name>
<evidence type="ECO:0000256" key="1">
    <source>
        <dbReference type="ARBA" id="ARBA00023015"/>
    </source>
</evidence>
<dbReference type="EMBL" id="JWSY01000008">
    <property type="protein sequence ID" value="KIC59278.1"/>
    <property type="molecule type" value="Genomic_DNA"/>
</dbReference>
<dbReference type="InterPro" id="IPR050397">
    <property type="entry name" value="Env_Response_Regulators"/>
</dbReference>